<dbReference type="OrthoDB" id="71895at2759"/>
<name>A0A1V9Y7R4_9STRA</name>
<dbReference type="Proteomes" id="UP000243217">
    <property type="component" value="Unassembled WGS sequence"/>
</dbReference>
<protein>
    <submittedName>
        <fullName evidence="3">Uncharacterized protein</fullName>
    </submittedName>
</protein>
<feature type="coiled-coil region" evidence="1">
    <location>
        <begin position="115"/>
        <end position="142"/>
    </location>
</feature>
<keyword evidence="1" id="KW-0175">Coiled coil</keyword>
<gene>
    <name evidence="3" type="ORF">THRCLA_11452</name>
</gene>
<accession>A0A1V9Y7R4</accession>
<feature type="region of interest" description="Disordered" evidence="2">
    <location>
        <begin position="206"/>
        <end position="239"/>
    </location>
</feature>
<sequence length="271" mass="31134">MSSKSLHATLFEKPDQLSINQRLELDPDLDDGDVEMDVSEADKQVLVMSETIDLLRRHLEQQRKELQAAYKTLREYETKSNAERIKAQVDESQQASTEQQLRDMAFTLELKNVALHEATVEKEALRIELQKYKSLTRDLSERLERALMHQAPTMSLNQMSVVSTTSSNQSGHVPKKERFDNVVPAAIDNRDDFWKLQWKEAMRARKGPTVYNPPNEQPPKQPSLKIFSSPPHGKRGFADRDERFPVSRYIGINSRQSALIKECYKVVGHST</sequence>
<feature type="coiled-coil region" evidence="1">
    <location>
        <begin position="52"/>
        <end position="79"/>
    </location>
</feature>
<proteinExistence type="predicted"/>
<comment type="caution">
    <text evidence="3">The sequence shown here is derived from an EMBL/GenBank/DDBJ whole genome shotgun (WGS) entry which is preliminary data.</text>
</comment>
<organism evidence="3 4">
    <name type="scientific">Thraustotheca clavata</name>
    <dbReference type="NCBI Taxonomy" id="74557"/>
    <lineage>
        <taxon>Eukaryota</taxon>
        <taxon>Sar</taxon>
        <taxon>Stramenopiles</taxon>
        <taxon>Oomycota</taxon>
        <taxon>Saprolegniomycetes</taxon>
        <taxon>Saprolegniales</taxon>
        <taxon>Achlyaceae</taxon>
        <taxon>Thraustotheca</taxon>
    </lineage>
</organism>
<keyword evidence="4" id="KW-1185">Reference proteome</keyword>
<dbReference type="EMBL" id="JNBS01004909">
    <property type="protein sequence ID" value="OQR81739.1"/>
    <property type="molecule type" value="Genomic_DNA"/>
</dbReference>
<evidence type="ECO:0000313" key="4">
    <source>
        <dbReference type="Proteomes" id="UP000243217"/>
    </source>
</evidence>
<evidence type="ECO:0000256" key="2">
    <source>
        <dbReference type="SAM" id="MobiDB-lite"/>
    </source>
</evidence>
<dbReference type="AlphaFoldDB" id="A0A1V9Y7R4"/>
<reference evidence="3 4" key="1">
    <citation type="journal article" date="2014" name="Genome Biol. Evol.">
        <title>The secreted proteins of Achlya hypogyna and Thraustotheca clavata identify the ancestral oomycete secretome and reveal gene acquisitions by horizontal gene transfer.</title>
        <authorList>
            <person name="Misner I."/>
            <person name="Blouin N."/>
            <person name="Leonard G."/>
            <person name="Richards T.A."/>
            <person name="Lane C.E."/>
        </authorList>
    </citation>
    <scope>NUCLEOTIDE SEQUENCE [LARGE SCALE GENOMIC DNA]</scope>
    <source>
        <strain evidence="3 4">ATCC 34112</strain>
    </source>
</reference>
<evidence type="ECO:0000256" key="1">
    <source>
        <dbReference type="SAM" id="Coils"/>
    </source>
</evidence>
<evidence type="ECO:0000313" key="3">
    <source>
        <dbReference type="EMBL" id="OQR81739.1"/>
    </source>
</evidence>